<keyword evidence="4 9" id="KW-0812">Transmembrane</keyword>
<organism evidence="12">
    <name type="scientific">hydrothermal vent metagenome</name>
    <dbReference type="NCBI Taxonomy" id="652676"/>
    <lineage>
        <taxon>unclassified sequences</taxon>
        <taxon>metagenomes</taxon>
        <taxon>ecological metagenomes</taxon>
    </lineage>
</organism>
<evidence type="ECO:0000256" key="8">
    <source>
        <dbReference type="ARBA" id="ARBA00023136"/>
    </source>
</evidence>
<keyword evidence="6 12" id="KW-0067">ATP-binding</keyword>
<dbReference type="PROSITE" id="PS50893">
    <property type="entry name" value="ABC_TRANSPORTER_2"/>
    <property type="match status" value="1"/>
</dbReference>
<dbReference type="InterPro" id="IPR039421">
    <property type="entry name" value="Type_1_exporter"/>
</dbReference>
<keyword evidence="3" id="KW-1003">Cell membrane</keyword>
<name>A0A3B0TIH4_9ZZZZ</name>
<dbReference type="PANTHER" id="PTHR24221:SF654">
    <property type="entry name" value="ATP-BINDING CASSETTE SUB-FAMILY B MEMBER 6"/>
    <property type="match status" value="1"/>
</dbReference>
<feature type="non-terminal residue" evidence="12">
    <location>
        <position position="1"/>
    </location>
</feature>
<keyword evidence="8 9" id="KW-0472">Membrane</keyword>
<comment type="subcellular location">
    <subcellularLocation>
        <location evidence="1">Cell membrane</location>
        <topology evidence="1">Multi-pass membrane protein</topology>
    </subcellularLocation>
</comment>
<evidence type="ECO:0000256" key="3">
    <source>
        <dbReference type="ARBA" id="ARBA00022475"/>
    </source>
</evidence>
<dbReference type="PROSITE" id="PS00211">
    <property type="entry name" value="ABC_TRANSPORTER_1"/>
    <property type="match status" value="1"/>
</dbReference>
<dbReference type="GO" id="GO:0005886">
    <property type="term" value="C:plasma membrane"/>
    <property type="evidence" value="ECO:0007669"/>
    <property type="project" value="UniProtKB-SubCell"/>
</dbReference>
<evidence type="ECO:0000259" key="10">
    <source>
        <dbReference type="PROSITE" id="PS50893"/>
    </source>
</evidence>
<dbReference type="InterPro" id="IPR011527">
    <property type="entry name" value="ABC1_TM_dom"/>
</dbReference>
<dbReference type="GO" id="GO:0140359">
    <property type="term" value="F:ABC-type transporter activity"/>
    <property type="evidence" value="ECO:0007669"/>
    <property type="project" value="InterPro"/>
</dbReference>
<evidence type="ECO:0000313" key="12">
    <source>
        <dbReference type="EMBL" id="VAW06846.1"/>
    </source>
</evidence>
<dbReference type="GO" id="GO:0005524">
    <property type="term" value="F:ATP binding"/>
    <property type="evidence" value="ECO:0007669"/>
    <property type="project" value="UniProtKB-KW"/>
</dbReference>
<keyword evidence="7 9" id="KW-1133">Transmembrane helix</keyword>
<dbReference type="GO" id="GO:0016887">
    <property type="term" value="F:ATP hydrolysis activity"/>
    <property type="evidence" value="ECO:0007669"/>
    <property type="project" value="InterPro"/>
</dbReference>
<accession>A0A3B0TIH4</accession>
<feature type="domain" description="ABC transporter" evidence="10">
    <location>
        <begin position="208"/>
        <end position="441"/>
    </location>
</feature>
<dbReference type="InterPro" id="IPR017871">
    <property type="entry name" value="ABC_transporter-like_CS"/>
</dbReference>
<feature type="transmembrane region" description="Helical" evidence="9">
    <location>
        <begin position="30"/>
        <end position="51"/>
    </location>
</feature>
<feature type="transmembrane region" description="Helical" evidence="9">
    <location>
        <begin position="151"/>
        <end position="170"/>
    </location>
</feature>
<dbReference type="SMART" id="SM00382">
    <property type="entry name" value="AAA"/>
    <property type="match status" value="1"/>
</dbReference>
<dbReference type="Pfam" id="PF00005">
    <property type="entry name" value="ABC_tran"/>
    <property type="match status" value="1"/>
</dbReference>
<gene>
    <name evidence="12" type="ORF">MNBD_ACTINO01-193</name>
</gene>
<feature type="transmembrane region" description="Helical" evidence="9">
    <location>
        <begin position="6"/>
        <end position="25"/>
    </location>
</feature>
<dbReference type="GO" id="GO:0034040">
    <property type="term" value="F:ATPase-coupled lipid transmembrane transporter activity"/>
    <property type="evidence" value="ECO:0007669"/>
    <property type="project" value="TreeGrafter"/>
</dbReference>
<evidence type="ECO:0000256" key="7">
    <source>
        <dbReference type="ARBA" id="ARBA00022989"/>
    </source>
</evidence>
<dbReference type="SUPFAM" id="SSF52540">
    <property type="entry name" value="P-loop containing nucleoside triphosphate hydrolases"/>
    <property type="match status" value="1"/>
</dbReference>
<evidence type="ECO:0000256" key="5">
    <source>
        <dbReference type="ARBA" id="ARBA00022741"/>
    </source>
</evidence>
<reference evidence="12" key="1">
    <citation type="submission" date="2018-06" db="EMBL/GenBank/DDBJ databases">
        <authorList>
            <person name="Zhirakovskaya E."/>
        </authorList>
    </citation>
    <scope>NUCLEOTIDE SEQUENCE</scope>
</reference>
<proteinExistence type="predicted"/>
<dbReference type="InterPro" id="IPR036640">
    <property type="entry name" value="ABC1_TM_sf"/>
</dbReference>
<dbReference type="InterPro" id="IPR003593">
    <property type="entry name" value="AAA+_ATPase"/>
</dbReference>
<dbReference type="FunFam" id="3.40.50.300:FF:000221">
    <property type="entry name" value="Multidrug ABC transporter ATP-binding protein"/>
    <property type="match status" value="1"/>
</dbReference>
<dbReference type="PROSITE" id="PS50929">
    <property type="entry name" value="ABC_TM1F"/>
    <property type="match status" value="1"/>
</dbReference>
<feature type="transmembrane region" description="Helical" evidence="9">
    <location>
        <begin position="121"/>
        <end position="139"/>
    </location>
</feature>
<dbReference type="Pfam" id="PF00664">
    <property type="entry name" value="ABC_membrane"/>
    <property type="match status" value="1"/>
</dbReference>
<keyword evidence="5" id="KW-0547">Nucleotide-binding</keyword>
<evidence type="ECO:0000256" key="6">
    <source>
        <dbReference type="ARBA" id="ARBA00022840"/>
    </source>
</evidence>
<sequence>TFVLAPLPYATGSFLLLIGTVALVAGMDPILGLVIFIGLVVIVGIDIHGAFRTFQPFVDVQDERGVVGDIAHESIDGALTVKALGRGDEETERFAVSARRLRDKIIQVNSVWVGYRAVVESLPSVLTVALLVIGVVRLASGAVTAGDLVTVAYLLSLMMMPISLLGFVIWEMAHSLAAWQRVQEVLDADDLVEHGATVATGDTTGGSVDSARVTFGYTDGESVLADVDLAIPGGKTVAVVGPTGSGKSTLVLLLARLWDPVSGSITLDGRDLREFAPAELAGEVAFVSQESFLFDDTIEGNITLGLDLPREDVMEAARLAGAERFIEELEYGYDTRVGERGTSLSGGQRQRVVLARALVRRPRVLVLDDATSAVDPSVEMEILRGLRRSDLPSTVVIVAYRRSSIALADAVIFIEDGRVVAEGTHEELMASIPRYVRILSAYEDDAAAHEADGGHR</sequence>
<evidence type="ECO:0000259" key="11">
    <source>
        <dbReference type="PROSITE" id="PS50929"/>
    </source>
</evidence>
<dbReference type="SUPFAM" id="SSF90123">
    <property type="entry name" value="ABC transporter transmembrane region"/>
    <property type="match status" value="1"/>
</dbReference>
<feature type="domain" description="ABC transmembrane type-1" evidence="11">
    <location>
        <begin position="1"/>
        <end position="169"/>
    </location>
</feature>
<dbReference type="InterPro" id="IPR027417">
    <property type="entry name" value="P-loop_NTPase"/>
</dbReference>
<dbReference type="AlphaFoldDB" id="A0A3B0TIH4"/>
<evidence type="ECO:0000256" key="9">
    <source>
        <dbReference type="SAM" id="Phobius"/>
    </source>
</evidence>
<protein>
    <submittedName>
        <fullName evidence="12">Heterodimeric efflux ABC transporter, permease/ATP-binding subunit 1</fullName>
    </submittedName>
</protein>
<dbReference type="InterPro" id="IPR003439">
    <property type="entry name" value="ABC_transporter-like_ATP-bd"/>
</dbReference>
<evidence type="ECO:0000256" key="2">
    <source>
        <dbReference type="ARBA" id="ARBA00022448"/>
    </source>
</evidence>
<keyword evidence="2" id="KW-0813">Transport</keyword>
<dbReference type="EMBL" id="UOEI01000491">
    <property type="protein sequence ID" value="VAW06846.1"/>
    <property type="molecule type" value="Genomic_DNA"/>
</dbReference>
<dbReference type="PANTHER" id="PTHR24221">
    <property type="entry name" value="ATP-BINDING CASSETTE SUB-FAMILY B"/>
    <property type="match status" value="1"/>
</dbReference>
<dbReference type="Gene3D" id="1.20.1560.10">
    <property type="entry name" value="ABC transporter type 1, transmembrane domain"/>
    <property type="match status" value="1"/>
</dbReference>
<evidence type="ECO:0000256" key="4">
    <source>
        <dbReference type="ARBA" id="ARBA00022692"/>
    </source>
</evidence>
<dbReference type="Gene3D" id="3.40.50.300">
    <property type="entry name" value="P-loop containing nucleotide triphosphate hydrolases"/>
    <property type="match status" value="1"/>
</dbReference>
<evidence type="ECO:0000256" key="1">
    <source>
        <dbReference type="ARBA" id="ARBA00004651"/>
    </source>
</evidence>